<gene>
    <name evidence="4" type="ORF">Ocin01_05381</name>
</gene>
<dbReference type="InterPro" id="IPR019819">
    <property type="entry name" value="Carboxylesterase_B_CS"/>
</dbReference>
<keyword evidence="1" id="KW-0325">Glycoprotein</keyword>
<evidence type="ECO:0000313" key="4">
    <source>
        <dbReference type="EMBL" id="ODN01295.1"/>
    </source>
</evidence>
<keyword evidence="5" id="KW-1185">Reference proteome</keyword>
<feature type="domain" description="Carboxylesterase type B" evidence="3">
    <location>
        <begin position="48"/>
        <end position="219"/>
    </location>
</feature>
<dbReference type="STRING" id="48709.A0A1D2N887"/>
<evidence type="ECO:0000256" key="1">
    <source>
        <dbReference type="ARBA" id="ARBA00023180"/>
    </source>
</evidence>
<dbReference type="InterPro" id="IPR002018">
    <property type="entry name" value="CarbesteraseB"/>
</dbReference>
<feature type="signal peptide" evidence="2">
    <location>
        <begin position="1"/>
        <end position="19"/>
    </location>
</feature>
<comment type="caution">
    <text evidence="4">The sequence shown here is derived from an EMBL/GenBank/DDBJ whole genome shotgun (WGS) entry which is preliminary data.</text>
</comment>
<sequence>MLVTVGMFLFNLLCGLVPCDPQLPKPEILDIPRDVRIRARNIDNRIVEPIVKLPIGIVEGYRMKSMNGRDFFAFEGIPYGESTGGSRRWKPPVPKRPWRGVRQAKKPGSDCLQMSVAKLFRVYGSEDCLYLNVYTPQQPYNYFTFAYSTILKHFFSFRIPIRVLMVYRLSFSSMEGSGSEYGPAYLLNEDIVLITLNYRLGVLGFFSTGDHHMPGNYGAHLHLISNKTRNYFSSVVSSSGTAFQTWGLQSPEKLKYFSNRLAQRFGCQNEDSYELVQCMKRMDSNLLAAAQLSLFDWFPFPPVLFSPTIEPPHPDAFLTVSPEEAYRTGVVAKKPFIMGVTKDEGKTAMMSKLLSSIT</sequence>
<organism evidence="4 5">
    <name type="scientific">Orchesella cincta</name>
    <name type="common">Springtail</name>
    <name type="synonym">Podura cincta</name>
    <dbReference type="NCBI Taxonomy" id="48709"/>
    <lineage>
        <taxon>Eukaryota</taxon>
        <taxon>Metazoa</taxon>
        <taxon>Ecdysozoa</taxon>
        <taxon>Arthropoda</taxon>
        <taxon>Hexapoda</taxon>
        <taxon>Collembola</taxon>
        <taxon>Entomobryomorpha</taxon>
        <taxon>Entomobryoidea</taxon>
        <taxon>Orchesellidae</taxon>
        <taxon>Orchesellinae</taxon>
        <taxon>Orchesella</taxon>
    </lineage>
</organism>
<evidence type="ECO:0000256" key="2">
    <source>
        <dbReference type="SAM" id="SignalP"/>
    </source>
</evidence>
<feature type="chain" id="PRO_5008905198" evidence="2">
    <location>
        <begin position="20"/>
        <end position="358"/>
    </location>
</feature>
<evidence type="ECO:0000259" key="3">
    <source>
        <dbReference type="Pfam" id="PF00135"/>
    </source>
</evidence>
<dbReference type="AlphaFoldDB" id="A0A1D2N887"/>
<dbReference type="OrthoDB" id="6846267at2759"/>
<accession>A0A1D2N887</accession>
<dbReference type="PANTHER" id="PTHR11559">
    <property type="entry name" value="CARBOXYLESTERASE"/>
    <property type="match status" value="1"/>
</dbReference>
<dbReference type="EMBL" id="LJIJ01000161">
    <property type="protein sequence ID" value="ODN01295.1"/>
    <property type="molecule type" value="Genomic_DNA"/>
</dbReference>
<name>A0A1D2N887_ORCCI</name>
<reference evidence="4 5" key="1">
    <citation type="journal article" date="2016" name="Genome Biol. Evol.">
        <title>Gene Family Evolution Reflects Adaptation to Soil Environmental Stressors in the Genome of the Collembolan Orchesella cincta.</title>
        <authorList>
            <person name="Faddeeva-Vakhrusheva A."/>
            <person name="Derks M.F."/>
            <person name="Anvar S.Y."/>
            <person name="Agamennone V."/>
            <person name="Suring W."/>
            <person name="Smit S."/>
            <person name="van Straalen N.M."/>
            <person name="Roelofs D."/>
        </authorList>
    </citation>
    <scope>NUCLEOTIDE SEQUENCE [LARGE SCALE GENOMIC DNA]</scope>
    <source>
        <tissue evidence="4">Mixed pool</tissue>
    </source>
</reference>
<dbReference type="Pfam" id="PF00135">
    <property type="entry name" value="COesterase"/>
    <property type="match status" value="1"/>
</dbReference>
<dbReference type="OMA" id="SELMMAQ"/>
<dbReference type="SUPFAM" id="SSF53474">
    <property type="entry name" value="alpha/beta-Hydrolases"/>
    <property type="match status" value="1"/>
</dbReference>
<dbReference type="InterPro" id="IPR029058">
    <property type="entry name" value="AB_hydrolase_fold"/>
</dbReference>
<evidence type="ECO:0000313" key="5">
    <source>
        <dbReference type="Proteomes" id="UP000094527"/>
    </source>
</evidence>
<dbReference type="Gene3D" id="3.40.50.1820">
    <property type="entry name" value="alpha/beta hydrolase"/>
    <property type="match status" value="2"/>
</dbReference>
<dbReference type="PROSITE" id="PS00941">
    <property type="entry name" value="CARBOXYLESTERASE_B_2"/>
    <property type="match status" value="1"/>
</dbReference>
<keyword evidence="2" id="KW-0732">Signal</keyword>
<protein>
    <submittedName>
        <fullName evidence="4">Esterase FE4</fullName>
    </submittedName>
</protein>
<dbReference type="Proteomes" id="UP000094527">
    <property type="component" value="Unassembled WGS sequence"/>
</dbReference>
<dbReference type="InterPro" id="IPR050309">
    <property type="entry name" value="Type-B_Carboxylest/Lipase"/>
</dbReference>
<proteinExistence type="predicted"/>